<evidence type="ECO:0000313" key="3">
    <source>
        <dbReference type="Proteomes" id="UP000474159"/>
    </source>
</evidence>
<comment type="caution">
    <text evidence="2">The sequence shown here is derived from an EMBL/GenBank/DDBJ whole genome shotgun (WGS) entry which is preliminary data.</text>
</comment>
<feature type="compositionally biased region" description="Polar residues" evidence="1">
    <location>
        <begin position="1"/>
        <end position="11"/>
    </location>
</feature>
<dbReference type="OrthoDB" id="7996808at2"/>
<sequence length="147" mass="15732">MLNDPQGSAEGSVQGERTSDEGFAGAAREQVQVYVTKRKQDVARAVSDVAESIRKSGAGFSGAPQIKAFFDSAAEGVEELSADINRHTVSELYDEVEAAVRRRPVVALGAAALAGFALFRFLKSSEIRPIPRSHAMVPVDVFPTPEI</sequence>
<protein>
    <recommendedName>
        <fullName evidence="4">DUF3618 domain-containing protein</fullName>
    </recommendedName>
</protein>
<evidence type="ECO:0000256" key="1">
    <source>
        <dbReference type="SAM" id="MobiDB-lite"/>
    </source>
</evidence>
<dbReference type="RefSeq" id="WP_151004972.1">
    <property type="nucleotide sequence ID" value="NZ_BPQY01000029.1"/>
</dbReference>
<dbReference type="EMBL" id="VZZK01000055">
    <property type="protein sequence ID" value="KAB1071239.1"/>
    <property type="molecule type" value="Genomic_DNA"/>
</dbReference>
<name>A0A6L3ST34_9HYPH</name>
<evidence type="ECO:0008006" key="4">
    <source>
        <dbReference type="Google" id="ProtNLM"/>
    </source>
</evidence>
<dbReference type="Proteomes" id="UP000474159">
    <property type="component" value="Unassembled WGS sequence"/>
</dbReference>
<gene>
    <name evidence="2" type="ORF">F6X53_29190</name>
</gene>
<feature type="region of interest" description="Disordered" evidence="1">
    <location>
        <begin position="1"/>
        <end position="24"/>
    </location>
</feature>
<proteinExistence type="predicted"/>
<dbReference type="AlphaFoldDB" id="A0A6L3ST34"/>
<organism evidence="2 3">
    <name type="scientific">Methylobacterium soli</name>
    <dbReference type="NCBI Taxonomy" id="553447"/>
    <lineage>
        <taxon>Bacteria</taxon>
        <taxon>Pseudomonadati</taxon>
        <taxon>Pseudomonadota</taxon>
        <taxon>Alphaproteobacteria</taxon>
        <taxon>Hyphomicrobiales</taxon>
        <taxon>Methylobacteriaceae</taxon>
        <taxon>Methylobacterium</taxon>
    </lineage>
</organism>
<reference evidence="2 3" key="1">
    <citation type="submission" date="2019-09" db="EMBL/GenBank/DDBJ databases">
        <title>YIM 48816 draft genome.</title>
        <authorList>
            <person name="Jiang L."/>
        </authorList>
    </citation>
    <scope>NUCLEOTIDE SEQUENCE [LARGE SCALE GENOMIC DNA]</scope>
    <source>
        <strain evidence="2 3">YIM 48816</strain>
    </source>
</reference>
<evidence type="ECO:0000313" key="2">
    <source>
        <dbReference type="EMBL" id="KAB1071239.1"/>
    </source>
</evidence>
<keyword evidence="3" id="KW-1185">Reference proteome</keyword>
<accession>A0A6L3ST34</accession>